<dbReference type="Proteomes" id="UP000011666">
    <property type="component" value="Unassembled WGS sequence"/>
</dbReference>
<proteinExistence type="predicted"/>
<comment type="caution">
    <text evidence="1">The sequence shown here is derived from an EMBL/GenBank/DDBJ whole genome shotgun (WGS) entry which is preliminary data.</text>
</comment>
<keyword evidence="2" id="KW-1185">Reference proteome</keyword>
<dbReference type="STRING" id="1223545.GS4_25_00580"/>
<evidence type="ECO:0000313" key="2">
    <source>
        <dbReference type="Proteomes" id="UP000011666"/>
    </source>
</evidence>
<reference evidence="1 2" key="1">
    <citation type="submission" date="2013-01" db="EMBL/GenBank/DDBJ databases">
        <title>Whole genome shotgun sequence of Gordonia soli NBRC 108243.</title>
        <authorList>
            <person name="Isaki-Nakamura S."/>
            <person name="Hosoyama A."/>
            <person name="Tsuchikane K."/>
            <person name="Ando Y."/>
            <person name="Baba S."/>
            <person name="Ohji S."/>
            <person name="Hamada M."/>
            <person name="Tamura T."/>
            <person name="Yamazoe A."/>
            <person name="Yamazaki S."/>
            <person name="Fujita N."/>
        </authorList>
    </citation>
    <scope>NUCLEOTIDE SEQUENCE [LARGE SCALE GENOMIC DNA]</scope>
    <source>
        <strain evidence="1 2">NBRC 108243</strain>
    </source>
</reference>
<accession>M0QPW9</accession>
<sequence length="100" mass="10341">MAPAEVILDAPGEGVDAAADVSSAMGRSSQVPLRAFVPRGPGMAPLLRQNRAPKVGSPTFDGNNPVKFAELTAVTRCPMVDCGHARPLSPEYIPTAAGSR</sequence>
<dbReference type="AlphaFoldDB" id="M0QPW9"/>
<organism evidence="1 2">
    <name type="scientific">Gordonia soli NBRC 108243</name>
    <dbReference type="NCBI Taxonomy" id="1223545"/>
    <lineage>
        <taxon>Bacteria</taxon>
        <taxon>Bacillati</taxon>
        <taxon>Actinomycetota</taxon>
        <taxon>Actinomycetes</taxon>
        <taxon>Mycobacteriales</taxon>
        <taxon>Gordoniaceae</taxon>
        <taxon>Gordonia</taxon>
    </lineage>
</organism>
<evidence type="ECO:0000313" key="1">
    <source>
        <dbReference type="EMBL" id="GAC69487.1"/>
    </source>
</evidence>
<protein>
    <submittedName>
        <fullName evidence="1">Uncharacterized protein</fullName>
    </submittedName>
</protein>
<gene>
    <name evidence="1" type="ORF">GS4_25_00580</name>
</gene>
<dbReference type="EMBL" id="BANX01000025">
    <property type="protein sequence ID" value="GAC69487.1"/>
    <property type="molecule type" value="Genomic_DNA"/>
</dbReference>
<name>M0QPW9_9ACTN</name>